<dbReference type="GO" id="GO:0010587">
    <property type="term" value="P:miRNA catabolic process"/>
    <property type="evidence" value="ECO:0007669"/>
    <property type="project" value="TreeGrafter"/>
</dbReference>
<feature type="binding site" evidence="8">
    <location>
        <position position="440"/>
    </location>
    <ligand>
        <name>Mg(2+)</name>
        <dbReference type="ChEBI" id="CHEBI:18420"/>
    </ligand>
</feature>
<evidence type="ECO:0000256" key="2">
    <source>
        <dbReference type="ARBA" id="ARBA00022722"/>
    </source>
</evidence>
<evidence type="ECO:0000313" key="11">
    <source>
        <dbReference type="Proteomes" id="UP000276133"/>
    </source>
</evidence>
<dbReference type="InterPro" id="IPR033771">
    <property type="entry name" value="Rrp44_CSD1"/>
</dbReference>
<keyword evidence="5 8" id="KW-0269">Exonuclease</keyword>
<dbReference type="Gene3D" id="2.40.50.690">
    <property type="match status" value="1"/>
</dbReference>
<comment type="cofactor">
    <cofactor evidence="8">
        <name>Mg(2+)</name>
        <dbReference type="ChEBI" id="CHEBI:18420"/>
    </cofactor>
    <cofactor evidence="8">
        <name>Mn(2+)</name>
        <dbReference type="ChEBI" id="CHEBI:29035"/>
    </cofactor>
</comment>
<dbReference type="SUPFAM" id="SSF50249">
    <property type="entry name" value="Nucleic acid-binding proteins"/>
    <property type="match status" value="2"/>
</dbReference>
<dbReference type="PROSITE" id="PS01175">
    <property type="entry name" value="RIBONUCLEASE_II"/>
    <property type="match status" value="1"/>
</dbReference>
<dbReference type="GO" id="GO:1990074">
    <property type="term" value="P:polyuridylation-dependent mRNA catabolic process"/>
    <property type="evidence" value="ECO:0007669"/>
    <property type="project" value="UniProtKB-UniRule"/>
</dbReference>
<evidence type="ECO:0000313" key="10">
    <source>
        <dbReference type="EMBL" id="RNA34144.1"/>
    </source>
</evidence>
<feature type="binding site" evidence="8">
    <location>
        <position position="449"/>
    </location>
    <ligand>
        <name>Mg(2+)</name>
        <dbReference type="ChEBI" id="CHEBI:18420"/>
    </ligand>
</feature>
<feature type="site" description="Important for catalytic activity" evidence="8">
    <location>
        <position position="448"/>
    </location>
</feature>
<dbReference type="GO" id="GO:0046872">
    <property type="term" value="F:metal ion binding"/>
    <property type="evidence" value="ECO:0007669"/>
    <property type="project" value="UniProtKB-KW"/>
</dbReference>
<keyword evidence="8" id="KW-0464">Manganese</keyword>
<dbReference type="GO" id="GO:0008266">
    <property type="term" value="F:poly(U) RNA binding"/>
    <property type="evidence" value="ECO:0007669"/>
    <property type="project" value="UniProtKB-ARBA"/>
</dbReference>
<comment type="function">
    <text evidence="8">3'-5'-exoribonuclease that specifically recognizes RNAs polyuridylated at their 3' end and mediates their degradation. Component of an exosome-independent RNA degradation pathway that mediates degradation of cytoplasmic mRNAs that have been deadenylated and subsequently uridylated at their 3'.</text>
</comment>
<dbReference type="InterPro" id="IPR028591">
    <property type="entry name" value="DIS3L2"/>
</dbReference>
<keyword evidence="1 8" id="KW-0963">Cytoplasm</keyword>
<comment type="subcellular location">
    <subcellularLocation>
        <location evidence="8">Cytoplasm</location>
    </subcellularLocation>
    <subcellularLocation>
        <location evidence="8">Cytoplasm</location>
        <location evidence="8">P-body</location>
    </subcellularLocation>
</comment>
<dbReference type="SMART" id="SM00955">
    <property type="entry name" value="RNB"/>
    <property type="match status" value="1"/>
</dbReference>
<dbReference type="PANTHER" id="PTHR23355:SF9">
    <property type="entry name" value="DIS3-LIKE EXONUCLEASE 2"/>
    <property type="match status" value="1"/>
</dbReference>
<dbReference type="Gene3D" id="2.40.50.140">
    <property type="entry name" value="Nucleic acid-binding proteins"/>
    <property type="match status" value="1"/>
</dbReference>
<protein>
    <recommendedName>
        <fullName evidence="8">DIS3-like exonuclease 2</fullName>
        <ecNumber evidence="8">3.1.13.-</ecNumber>
    </recommendedName>
</protein>
<dbReference type="Pfam" id="PF17216">
    <property type="entry name" value="Rrp44_CSD1"/>
    <property type="match status" value="1"/>
</dbReference>
<comment type="similarity">
    <text evidence="8">Belongs to the RNR ribonuclease family. DIS3L2 subfamily.</text>
</comment>
<evidence type="ECO:0000256" key="4">
    <source>
        <dbReference type="ARBA" id="ARBA00022801"/>
    </source>
</evidence>
<evidence type="ECO:0000256" key="5">
    <source>
        <dbReference type="ARBA" id="ARBA00022839"/>
    </source>
</evidence>
<dbReference type="Pfam" id="PF00773">
    <property type="entry name" value="RNB"/>
    <property type="match status" value="1"/>
</dbReference>
<feature type="domain" description="RNB" evidence="9">
    <location>
        <begin position="428"/>
        <end position="775"/>
    </location>
</feature>
<dbReference type="OrthoDB" id="372421at2759"/>
<evidence type="ECO:0000259" key="9">
    <source>
        <dbReference type="SMART" id="SM00955"/>
    </source>
</evidence>
<dbReference type="PANTHER" id="PTHR23355">
    <property type="entry name" value="RIBONUCLEASE"/>
    <property type="match status" value="1"/>
</dbReference>
<keyword evidence="4 8" id="KW-0378">Hydrolase</keyword>
<dbReference type="Pfam" id="PF17849">
    <property type="entry name" value="OB_Dis3"/>
    <property type="match status" value="1"/>
</dbReference>
<dbReference type="Pfam" id="PF17877">
    <property type="entry name" value="Dis3l2_C_term"/>
    <property type="match status" value="1"/>
</dbReference>
<evidence type="ECO:0000256" key="6">
    <source>
        <dbReference type="ARBA" id="ARBA00022842"/>
    </source>
</evidence>
<keyword evidence="6 8" id="KW-0460">Magnesium</keyword>
<dbReference type="InterPro" id="IPR022966">
    <property type="entry name" value="RNase_II/R_CS"/>
</dbReference>
<evidence type="ECO:0000256" key="3">
    <source>
        <dbReference type="ARBA" id="ARBA00022723"/>
    </source>
</evidence>
<sequence length="961" mass="109991">MENDIQAIDNSIIEVKTTSFVIEQKMSSIKLDNDQNFKQINSKTEIKDKTKPVKISIPPPNLVSLSQAPYKTSVRQNFRTTSNDKISNWNKTSKFSPKNFIDNEDKFAKQNFKRDKNSQTIESKMSPKKNQIKKSASAVSSVNSQQIVYDQYWDPGSIAEGLSNGTLLNGKLRINPRSYEDAFLTDPSGGSDIYINGLKDRNRALNNDVVAVKLKEKYSWKVVDVFKRKIVEVISHFQREANLNGSLDNLIKKNEETKNGRNQNEKKDLIDLAPLCFSRKELLDKIPNNWLQRTGFVVGIIEKKNNRWAVGHLKLFQDKNKEFALFSPNDSRIPRMKIKLDECPSDFYQNPQIYANTLFMAQILDIPSNSKYAIGELKRSIGQDGNIEAETEAILMENGIDYSEFTDEVIQSLPATPWSIPQEEFDYRKDLRNVCIFTIDPATARDLDDALHCVQLEDDLFEVGVHIADVSYFVNEDSPIDKCACERATSVYLVQKVIPMLPRLLCEQLCSLNPDTDRLTFSVIWKVRSNGDIVDEWFGKTVINSAVKLSYDHAQKVIENPEKNFDLAEFPPIRKEFNLTQIKTTILNLQSIAKALRQKRFKNGCLVLNQVKLNYVLNKDSGLPFGYSVYQQKDSNRLVEEFMLLANIAVAHHIYEQFPLKAILRRHPTPNLKQLTDLSETIKSNGFDCDVTSSNSIQAFLETIQQDSTLSSLTLTCLLTKTMQLAQYFCSGSNIPKEQFYHYGLAVPLYTHFTSPIRRYPDILVHRLLAASLGHCTETSRDPTFLQTIAENCNDKKYSARICSEKSSEMFFALFVNECGPLEEVACVIQIKDHSFDVLIVDLGISKRIYCDKLDIIEESINYVNSDSKQELSFKWKVTDKHREEAIQKLELFTPVNVVLTKHESDPLKFNITLKHPNEKPVSSKLSKEIVEQKEMIDYQNDHETTNVFVQRIDTDPYICD</sequence>
<dbReference type="GO" id="GO:0000175">
    <property type="term" value="F:3'-5'-RNA exonuclease activity"/>
    <property type="evidence" value="ECO:0007669"/>
    <property type="project" value="UniProtKB-UniRule"/>
</dbReference>
<name>A0A3M7SE98_BRAPC</name>
<keyword evidence="7 8" id="KW-0694">RNA-binding</keyword>
<proteinExistence type="inferred from homology"/>
<dbReference type="InterPro" id="IPR050180">
    <property type="entry name" value="RNR_Ribonuclease"/>
</dbReference>
<dbReference type="GO" id="GO:0000932">
    <property type="term" value="C:P-body"/>
    <property type="evidence" value="ECO:0007669"/>
    <property type="project" value="UniProtKB-SubCell"/>
</dbReference>
<keyword evidence="3 8" id="KW-0479">Metal-binding</keyword>
<dbReference type="InterPro" id="IPR012340">
    <property type="entry name" value="NA-bd_OB-fold"/>
</dbReference>
<evidence type="ECO:0000256" key="8">
    <source>
        <dbReference type="HAMAP-Rule" id="MF_03045"/>
    </source>
</evidence>
<dbReference type="Gene3D" id="2.40.50.700">
    <property type="match status" value="1"/>
</dbReference>
<dbReference type="Proteomes" id="UP000276133">
    <property type="component" value="Unassembled WGS sequence"/>
</dbReference>
<dbReference type="EC" id="3.1.13.-" evidence="8"/>
<evidence type="ECO:0000256" key="1">
    <source>
        <dbReference type="ARBA" id="ARBA00022490"/>
    </source>
</evidence>
<dbReference type="EMBL" id="REGN01001519">
    <property type="protein sequence ID" value="RNA34144.1"/>
    <property type="molecule type" value="Genomic_DNA"/>
</dbReference>
<organism evidence="10 11">
    <name type="scientific">Brachionus plicatilis</name>
    <name type="common">Marine rotifer</name>
    <name type="synonym">Brachionus muelleri</name>
    <dbReference type="NCBI Taxonomy" id="10195"/>
    <lineage>
        <taxon>Eukaryota</taxon>
        <taxon>Metazoa</taxon>
        <taxon>Spiralia</taxon>
        <taxon>Gnathifera</taxon>
        <taxon>Rotifera</taxon>
        <taxon>Eurotatoria</taxon>
        <taxon>Monogononta</taxon>
        <taxon>Pseudotrocha</taxon>
        <taxon>Ploima</taxon>
        <taxon>Brachionidae</taxon>
        <taxon>Brachionus</taxon>
    </lineage>
</organism>
<accession>A0A3M7SE98</accession>
<dbReference type="InterPro" id="IPR041505">
    <property type="entry name" value="Dis3_CSD2"/>
</dbReference>
<dbReference type="STRING" id="10195.A0A3M7SE98"/>
<reference evidence="10 11" key="1">
    <citation type="journal article" date="2018" name="Sci. Rep.">
        <title>Genomic signatures of local adaptation to the degree of environmental predictability in rotifers.</title>
        <authorList>
            <person name="Franch-Gras L."/>
            <person name="Hahn C."/>
            <person name="Garcia-Roger E.M."/>
            <person name="Carmona M.J."/>
            <person name="Serra M."/>
            <person name="Gomez A."/>
        </authorList>
    </citation>
    <scope>NUCLEOTIDE SEQUENCE [LARGE SCALE GENOMIC DNA]</scope>
    <source>
        <strain evidence="10">HYR1</strain>
    </source>
</reference>
<dbReference type="FunFam" id="2.40.50.700:FF:000003">
    <property type="entry name" value="DIS3-like exonuclease 2"/>
    <property type="match status" value="1"/>
</dbReference>
<dbReference type="GO" id="GO:0000956">
    <property type="term" value="P:nuclear-transcribed mRNA catabolic process"/>
    <property type="evidence" value="ECO:0007669"/>
    <property type="project" value="UniProtKB-UniRule"/>
</dbReference>
<dbReference type="InterPro" id="IPR041093">
    <property type="entry name" value="Dis3l2-like_C"/>
</dbReference>
<dbReference type="HAMAP" id="MF_03045">
    <property type="entry name" value="DIS3L2"/>
    <property type="match status" value="1"/>
</dbReference>
<gene>
    <name evidence="10" type="ORF">BpHYR1_049332</name>
</gene>
<keyword evidence="2 8" id="KW-0540">Nuclease</keyword>
<keyword evidence="11" id="KW-1185">Reference proteome</keyword>
<dbReference type="InterPro" id="IPR001900">
    <property type="entry name" value="RNase_II/R"/>
</dbReference>
<evidence type="ECO:0000256" key="7">
    <source>
        <dbReference type="ARBA" id="ARBA00022884"/>
    </source>
</evidence>
<dbReference type="AlphaFoldDB" id="A0A3M7SE98"/>
<comment type="caution">
    <text evidence="10">The sequence shown here is derived from an EMBL/GenBank/DDBJ whole genome shotgun (WGS) entry which is preliminary data.</text>
</comment>